<evidence type="ECO:0000256" key="1">
    <source>
        <dbReference type="ARBA" id="ARBA00006484"/>
    </source>
</evidence>
<dbReference type="CDD" id="cd05233">
    <property type="entry name" value="SDR_c"/>
    <property type="match status" value="1"/>
</dbReference>
<dbReference type="EMBL" id="JACSNV010000008">
    <property type="protein sequence ID" value="MBM6877925.1"/>
    <property type="molecule type" value="Genomic_DNA"/>
</dbReference>
<proteinExistence type="inferred from homology"/>
<dbReference type="PROSITE" id="PS00061">
    <property type="entry name" value="ADH_SHORT"/>
    <property type="match status" value="1"/>
</dbReference>
<accession>A0ABS2G9U6</accession>
<dbReference type="PRINTS" id="PR00080">
    <property type="entry name" value="SDRFAMILY"/>
</dbReference>
<dbReference type="PANTHER" id="PTHR42760">
    <property type="entry name" value="SHORT-CHAIN DEHYDROGENASES/REDUCTASES FAMILY MEMBER"/>
    <property type="match status" value="1"/>
</dbReference>
<protein>
    <submittedName>
        <fullName evidence="2">SDR family oxidoreductase</fullName>
    </submittedName>
</protein>
<name>A0ABS2G9U6_9FIRM</name>
<evidence type="ECO:0000313" key="3">
    <source>
        <dbReference type="Proteomes" id="UP000729290"/>
    </source>
</evidence>
<dbReference type="Gene3D" id="3.40.50.720">
    <property type="entry name" value="NAD(P)-binding Rossmann-like Domain"/>
    <property type="match status" value="1"/>
</dbReference>
<dbReference type="RefSeq" id="WP_205132756.1">
    <property type="nucleotide sequence ID" value="NZ_JACSNT010000002.1"/>
</dbReference>
<dbReference type="InterPro" id="IPR036291">
    <property type="entry name" value="NAD(P)-bd_dom_sf"/>
</dbReference>
<keyword evidence="3" id="KW-1185">Reference proteome</keyword>
<dbReference type="SUPFAM" id="SSF51735">
    <property type="entry name" value="NAD(P)-binding Rossmann-fold domains"/>
    <property type="match status" value="1"/>
</dbReference>
<dbReference type="PANTHER" id="PTHR42760:SF40">
    <property type="entry name" value="3-OXOACYL-[ACYL-CARRIER-PROTEIN] REDUCTASE, CHLOROPLASTIC"/>
    <property type="match status" value="1"/>
</dbReference>
<reference evidence="2 3" key="1">
    <citation type="journal article" date="2021" name="Sci. Rep.">
        <title>The distribution of antibiotic resistance genes in chicken gut microbiota commensals.</title>
        <authorList>
            <person name="Juricova H."/>
            <person name="Matiasovicova J."/>
            <person name="Kubasova T."/>
            <person name="Cejkova D."/>
            <person name="Rychlik I."/>
        </authorList>
    </citation>
    <scope>NUCLEOTIDE SEQUENCE [LARGE SCALE GENOMIC DNA]</scope>
    <source>
        <strain evidence="2 3">An431b</strain>
    </source>
</reference>
<gene>
    <name evidence="2" type="ORF">H9X83_07095</name>
</gene>
<dbReference type="Proteomes" id="UP000729290">
    <property type="component" value="Unassembled WGS sequence"/>
</dbReference>
<evidence type="ECO:0000313" key="2">
    <source>
        <dbReference type="EMBL" id="MBM6877925.1"/>
    </source>
</evidence>
<comment type="similarity">
    <text evidence="1">Belongs to the short-chain dehydrogenases/reductases (SDR) family.</text>
</comment>
<dbReference type="PRINTS" id="PR00081">
    <property type="entry name" value="GDHRDH"/>
</dbReference>
<dbReference type="InterPro" id="IPR002347">
    <property type="entry name" value="SDR_fam"/>
</dbReference>
<organism evidence="2 3">
    <name type="scientific">Anaerotignum lactatifermentans</name>
    <dbReference type="NCBI Taxonomy" id="160404"/>
    <lineage>
        <taxon>Bacteria</taxon>
        <taxon>Bacillati</taxon>
        <taxon>Bacillota</taxon>
        <taxon>Clostridia</taxon>
        <taxon>Lachnospirales</taxon>
        <taxon>Anaerotignaceae</taxon>
        <taxon>Anaerotignum</taxon>
    </lineage>
</organism>
<dbReference type="Pfam" id="PF13561">
    <property type="entry name" value="adh_short_C2"/>
    <property type="match status" value="1"/>
</dbReference>
<dbReference type="InterPro" id="IPR020904">
    <property type="entry name" value="Sc_DH/Rdtase_CS"/>
</dbReference>
<comment type="caution">
    <text evidence="2">The sequence shown here is derived from an EMBL/GenBank/DDBJ whole genome shotgun (WGS) entry which is preliminary data.</text>
</comment>
<sequence length="236" mass="26248">MERVLITGASGGIGRTLAEGFARAGYFVIATDLNPAEFHSKQIVFLQADLQNEREISTLYEKIRKMYGPIHILINNAAISKFQKPVWEISAEEFDRVIHTNLRGSFLCAKYFIAANQGESYGRIINFASTRWHQNEAHWEAYGASKGGIVSLTNSLCVSLMDTPITVNAISPGWIETGDYDALTEADHRQHPSGRVGKPEDVLRVCLFLAAKESDFINGANILVDGGMTKRMFYVE</sequence>